<protein>
    <submittedName>
        <fullName evidence="2">Uncharacterized protein</fullName>
    </submittedName>
</protein>
<feature type="compositionally biased region" description="Polar residues" evidence="1">
    <location>
        <begin position="62"/>
        <end position="72"/>
    </location>
</feature>
<dbReference type="EMBL" id="CAJNOC010002046">
    <property type="protein sequence ID" value="CAF0909063.1"/>
    <property type="molecule type" value="Genomic_DNA"/>
</dbReference>
<accession>A0A814A8B8</accession>
<feature type="region of interest" description="Disordered" evidence="1">
    <location>
        <begin position="62"/>
        <end position="95"/>
    </location>
</feature>
<keyword evidence="3" id="KW-1185">Reference proteome</keyword>
<gene>
    <name evidence="2" type="ORF">OXX778_LOCUS11800</name>
</gene>
<sequence length="165" mass="17683">MSASIVPVALTQNQAPSLVSSQRLLVQTPVPVQQSQVVNTPVPNRLPTQSVLAQTPIPVLSQRTPTLASQPVPTLPRQSQQPAPSQTQTVQNGPTLSKQASNLKESTEAARSAHFTLGPNETLEIRVSSSVARLPCCVPCRPPVRLARPRVCCPPTRSFFAVLLD</sequence>
<evidence type="ECO:0000256" key="1">
    <source>
        <dbReference type="SAM" id="MobiDB-lite"/>
    </source>
</evidence>
<evidence type="ECO:0000313" key="2">
    <source>
        <dbReference type="EMBL" id="CAF0909063.1"/>
    </source>
</evidence>
<dbReference type="AlphaFoldDB" id="A0A814A8B8"/>
<organism evidence="2 3">
    <name type="scientific">Brachionus calyciflorus</name>
    <dbReference type="NCBI Taxonomy" id="104777"/>
    <lineage>
        <taxon>Eukaryota</taxon>
        <taxon>Metazoa</taxon>
        <taxon>Spiralia</taxon>
        <taxon>Gnathifera</taxon>
        <taxon>Rotifera</taxon>
        <taxon>Eurotatoria</taxon>
        <taxon>Monogononta</taxon>
        <taxon>Pseudotrocha</taxon>
        <taxon>Ploima</taxon>
        <taxon>Brachionidae</taxon>
        <taxon>Brachionus</taxon>
    </lineage>
</organism>
<evidence type="ECO:0000313" key="3">
    <source>
        <dbReference type="Proteomes" id="UP000663879"/>
    </source>
</evidence>
<dbReference type="Proteomes" id="UP000663879">
    <property type="component" value="Unassembled WGS sequence"/>
</dbReference>
<feature type="compositionally biased region" description="Low complexity" evidence="1">
    <location>
        <begin position="78"/>
        <end position="91"/>
    </location>
</feature>
<reference evidence="2" key="1">
    <citation type="submission" date="2021-02" db="EMBL/GenBank/DDBJ databases">
        <authorList>
            <person name="Nowell W R."/>
        </authorList>
    </citation>
    <scope>NUCLEOTIDE SEQUENCE</scope>
    <source>
        <strain evidence="2">Ploen Becks lab</strain>
    </source>
</reference>
<proteinExistence type="predicted"/>
<name>A0A814A8B8_9BILA</name>
<comment type="caution">
    <text evidence="2">The sequence shown here is derived from an EMBL/GenBank/DDBJ whole genome shotgun (WGS) entry which is preliminary data.</text>
</comment>